<dbReference type="RefSeq" id="WP_146602662.1">
    <property type="nucleotide sequence ID" value="NZ_SJPY01000012.1"/>
</dbReference>
<dbReference type="EMBL" id="SJPY01000012">
    <property type="protein sequence ID" value="TWU34122.1"/>
    <property type="molecule type" value="Genomic_DNA"/>
</dbReference>
<organism evidence="1 2">
    <name type="scientific">Novipirellula aureliae</name>
    <dbReference type="NCBI Taxonomy" id="2527966"/>
    <lineage>
        <taxon>Bacteria</taxon>
        <taxon>Pseudomonadati</taxon>
        <taxon>Planctomycetota</taxon>
        <taxon>Planctomycetia</taxon>
        <taxon>Pirellulales</taxon>
        <taxon>Pirellulaceae</taxon>
        <taxon>Novipirellula</taxon>
    </lineage>
</organism>
<reference evidence="1 2" key="1">
    <citation type="submission" date="2019-02" db="EMBL/GenBank/DDBJ databases">
        <title>Deep-cultivation of Planctomycetes and their phenomic and genomic characterization uncovers novel biology.</title>
        <authorList>
            <person name="Wiegand S."/>
            <person name="Jogler M."/>
            <person name="Boedeker C."/>
            <person name="Pinto D."/>
            <person name="Vollmers J."/>
            <person name="Rivas-Marin E."/>
            <person name="Kohn T."/>
            <person name="Peeters S.H."/>
            <person name="Heuer A."/>
            <person name="Rast P."/>
            <person name="Oberbeckmann S."/>
            <person name="Bunk B."/>
            <person name="Jeske O."/>
            <person name="Meyerdierks A."/>
            <person name="Storesund J.E."/>
            <person name="Kallscheuer N."/>
            <person name="Luecker S."/>
            <person name="Lage O.M."/>
            <person name="Pohl T."/>
            <person name="Merkel B.J."/>
            <person name="Hornburger P."/>
            <person name="Mueller R.-W."/>
            <person name="Bruemmer F."/>
            <person name="Labrenz M."/>
            <person name="Spormann A.M."/>
            <person name="Op Den Camp H."/>
            <person name="Overmann J."/>
            <person name="Amann R."/>
            <person name="Jetten M.S.M."/>
            <person name="Mascher T."/>
            <person name="Medema M.H."/>
            <person name="Devos D.P."/>
            <person name="Kaster A.-K."/>
            <person name="Ovreas L."/>
            <person name="Rohde M."/>
            <person name="Galperin M.Y."/>
            <person name="Jogler C."/>
        </authorList>
    </citation>
    <scope>NUCLEOTIDE SEQUENCE [LARGE SCALE GENOMIC DNA]</scope>
    <source>
        <strain evidence="1 2">Q31b</strain>
    </source>
</reference>
<comment type="caution">
    <text evidence="1">The sequence shown here is derived from an EMBL/GenBank/DDBJ whole genome shotgun (WGS) entry which is preliminary data.</text>
</comment>
<gene>
    <name evidence="1" type="ORF">Q31b_55930</name>
</gene>
<protein>
    <submittedName>
        <fullName evidence="1">Uncharacterized protein</fullName>
    </submittedName>
</protein>
<dbReference type="AlphaFoldDB" id="A0A5C6DB94"/>
<accession>A0A5C6DB94</accession>
<sequence>MSPTPTSNVETLEPGQLLLDLERRQDDVLLQLDALDAQLNEVLKGLGVTMEEEVDQDLA</sequence>
<dbReference type="Proteomes" id="UP000315471">
    <property type="component" value="Unassembled WGS sequence"/>
</dbReference>
<evidence type="ECO:0000313" key="2">
    <source>
        <dbReference type="Proteomes" id="UP000315471"/>
    </source>
</evidence>
<evidence type="ECO:0000313" key="1">
    <source>
        <dbReference type="EMBL" id="TWU34122.1"/>
    </source>
</evidence>
<proteinExistence type="predicted"/>
<name>A0A5C6DB94_9BACT</name>
<keyword evidence="2" id="KW-1185">Reference proteome</keyword>